<organism evidence="1">
    <name type="scientific">Erwinia amylovora ATCC BAA-2158</name>
    <dbReference type="NCBI Taxonomy" id="889211"/>
    <lineage>
        <taxon>Bacteria</taxon>
        <taxon>Pseudomonadati</taxon>
        <taxon>Pseudomonadota</taxon>
        <taxon>Gammaproteobacteria</taxon>
        <taxon>Enterobacterales</taxon>
        <taxon>Erwiniaceae</taxon>
        <taxon>Erwinia</taxon>
    </lineage>
</organism>
<accession>E5B2H4</accession>
<evidence type="ECO:0000313" key="1">
    <source>
        <dbReference type="EMBL" id="CBX79676.1"/>
    </source>
</evidence>
<sequence length="55" mass="6484">MVRKNRPRDSDGFSIIDGEWPAQINVLRYWLLAENREQPGQQRALLSMLMRTIRG</sequence>
<protein>
    <submittedName>
        <fullName evidence="1">Uncharacterized protein</fullName>
    </submittedName>
</protein>
<dbReference type="EMBL" id="FR719187">
    <property type="protein sequence ID" value="CBX79676.1"/>
    <property type="molecule type" value="Genomic_DNA"/>
</dbReference>
<proteinExistence type="predicted"/>
<name>E5B2H4_ERWAM</name>
<reference evidence="1" key="1">
    <citation type="journal article" date="2011" name="J. Bacteriol.">
        <title>Genome Sequence of an Erwinia amylovora Strain with Pathogenicity Restricted to Rubus Plants.</title>
        <authorList>
            <person name="Powney R."/>
            <person name="Smits T.H."/>
            <person name="Sawbridge T."/>
            <person name="Frey B."/>
            <person name="Blom J."/>
            <person name="Frey J.E."/>
            <person name="Plummer K.M."/>
            <person name="Beer S.V."/>
            <person name="Luck J."/>
            <person name="Duffy B."/>
            <person name="Rodoni B."/>
        </authorList>
    </citation>
    <scope>NUCLEOTIDE SEQUENCE</scope>
    <source>
        <strain evidence="1">ATCC BAA-2158</strain>
    </source>
</reference>
<dbReference type="AlphaFoldDB" id="E5B2H4"/>
<gene>
    <name evidence="1" type="ORF">EAIL5_0856</name>
</gene>